<proteinExistence type="predicted"/>
<dbReference type="EMBL" id="CAJNOK010001402">
    <property type="protein sequence ID" value="CAF0810052.1"/>
    <property type="molecule type" value="Genomic_DNA"/>
</dbReference>
<evidence type="ECO:0000256" key="1">
    <source>
        <dbReference type="SAM" id="Phobius"/>
    </source>
</evidence>
<sequence length="155" mass="17488">MFPFDRYGIVHFVRVGLEILLIILMYIFGGCHSGMIFGFDPFTALLFSISVIVCVSMDVYLLLLSFFIPLTPKRSAGFHIVLYSLLVMVFMCLAVFCIIGFIYCRNGRFIRQCKTSTDCTTLWAGIVLSFFLSVAYGISAGLLCCTKQEYSDERS</sequence>
<accession>A0A8S2CZN9</accession>
<dbReference type="Proteomes" id="UP000677228">
    <property type="component" value="Unassembled WGS sequence"/>
</dbReference>
<dbReference type="PROSITE" id="PS51257">
    <property type="entry name" value="PROKAR_LIPOPROTEIN"/>
    <property type="match status" value="1"/>
</dbReference>
<dbReference type="AlphaFoldDB" id="A0A8S2CZN9"/>
<protein>
    <recommendedName>
        <fullName evidence="5">MARVEL domain-containing protein</fullName>
    </recommendedName>
</protein>
<keyword evidence="1" id="KW-0472">Membrane</keyword>
<dbReference type="EMBL" id="CAJOBA010001402">
    <property type="protein sequence ID" value="CAF3593846.1"/>
    <property type="molecule type" value="Genomic_DNA"/>
</dbReference>
<feature type="transmembrane region" description="Helical" evidence="1">
    <location>
        <begin position="45"/>
        <end position="68"/>
    </location>
</feature>
<evidence type="ECO:0008006" key="5">
    <source>
        <dbReference type="Google" id="ProtNLM"/>
    </source>
</evidence>
<evidence type="ECO:0000313" key="4">
    <source>
        <dbReference type="Proteomes" id="UP000677228"/>
    </source>
</evidence>
<feature type="transmembrane region" description="Helical" evidence="1">
    <location>
        <begin position="123"/>
        <end position="145"/>
    </location>
</feature>
<comment type="caution">
    <text evidence="2">The sequence shown here is derived from an EMBL/GenBank/DDBJ whole genome shotgun (WGS) entry which is preliminary data.</text>
</comment>
<name>A0A8S2CZN9_9BILA</name>
<dbReference type="Proteomes" id="UP000682733">
    <property type="component" value="Unassembled WGS sequence"/>
</dbReference>
<evidence type="ECO:0000313" key="2">
    <source>
        <dbReference type="EMBL" id="CAF0810052.1"/>
    </source>
</evidence>
<feature type="transmembrane region" description="Helical" evidence="1">
    <location>
        <begin position="80"/>
        <end position="103"/>
    </location>
</feature>
<evidence type="ECO:0000313" key="3">
    <source>
        <dbReference type="EMBL" id="CAF3593846.1"/>
    </source>
</evidence>
<keyword evidence="1" id="KW-1133">Transmembrane helix</keyword>
<gene>
    <name evidence="2" type="ORF">OVA965_LOCUS5099</name>
    <name evidence="3" type="ORF">TMI583_LOCUS5097</name>
</gene>
<organism evidence="2 4">
    <name type="scientific">Didymodactylos carnosus</name>
    <dbReference type="NCBI Taxonomy" id="1234261"/>
    <lineage>
        <taxon>Eukaryota</taxon>
        <taxon>Metazoa</taxon>
        <taxon>Spiralia</taxon>
        <taxon>Gnathifera</taxon>
        <taxon>Rotifera</taxon>
        <taxon>Eurotatoria</taxon>
        <taxon>Bdelloidea</taxon>
        <taxon>Philodinida</taxon>
        <taxon>Philodinidae</taxon>
        <taxon>Didymodactylos</taxon>
    </lineage>
</organism>
<feature type="transmembrane region" description="Helical" evidence="1">
    <location>
        <begin position="12"/>
        <end position="39"/>
    </location>
</feature>
<keyword evidence="1" id="KW-0812">Transmembrane</keyword>
<reference evidence="2" key="1">
    <citation type="submission" date="2021-02" db="EMBL/GenBank/DDBJ databases">
        <authorList>
            <person name="Nowell W R."/>
        </authorList>
    </citation>
    <scope>NUCLEOTIDE SEQUENCE</scope>
</reference>